<dbReference type="Pfam" id="PF00704">
    <property type="entry name" value="Glyco_hydro_18"/>
    <property type="match status" value="1"/>
</dbReference>
<accession>A0A2A4FPH4</accession>
<dbReference type="EMBL" id="MTZU01000004">
    <property type="protein sequence ID" value="PCE34259.1"/>
    <property type="molecule type" value="Genomic_DNA"/>
</dbReference>
<dbReference type="PANTHER" id="PTHR46066:SF2">
    <property type="entry name" value="CHITINASE DOMAIN-CONTAINING PROTEIN 1"/>
    <property type="match status" value="1"/>
</dbReference>
<dbReference type="InterPro" id="IPR029070">
    <property type="entry name" value="Chitinase_insertion_sf"/>
</dbReference>
<evidence type="ECO:0000259" key="1">
    <source>
        <dbReference type="PROSITE" id="PS51910"/>
    </source>
</evidence>
<dbReference type="GO" id="GO:0005975">
    <property type="term" value="P:carbohydrate metabolic process"/>
    <property type="evidence" value="ECO:0007669"/>
    <property type="project" value="InterPro"/>
</dbReference>
<proteinExistence type="predicted"/>
<protein>
    <recommendedName>
        <fullName evidence="1">GH18 domain-containing protein</fullName>
    </recommendedName>
</protein>
<dbReference type="Gene3D" id="3.20.20.80">
    <property type="entry name" value="Glycosidases"/>
    <property type="match status" value="1"/>
</dbReference>
<dbReference type="Gene3D" id="3.10.50.10">
    <property type="match status" value="1"/>
</dbReference>
<dbReference type="InterPro" id="IPR017853">
    <property type="entry name" value="GH"/>
</dbReference>
<dbReference type="PANTHER" id="PTHR46066">
    <property type="entry name" value="CHITINASE DOMAIN-CONTAINING PROTEIN 1 FAMILY MEMBER"/>
    <property type="match status" value="1"/>
</dbReference>
<organism evidence="2 3">
    <name type="scientific">Burkholderia ubonensis subsp. mesacidophila</name>
    <dbReference type="NCBI Taxonomy" id="265293"/>
    <lineage>
        <taxon>Bacteria</taxon>
        <taxon>Pseudomonadati</taxon>
        <taxon>Pseudomonadota</taxon>
        <taxon>Betaproteobacteria</taxon>
        <taxon>Burkholderiales</taxon>
        <taxon>Burkholderiaceae</taxon>
        <taxon>Burkholderia</taxon>
        <taxon>Burkholderia cepacia complex</taxon>
    </lineage>
</organism>
<dbReference type="AlphaFoldDB" id="A0A2A4FPH4"/>
<comment type="caution">
    <text evidence="2">The sequence shown here is derived from an EMBL/GenBank/DDBJ whole genome shotgun (WGS) entry which is preliminary data.</text>
</comment>
<dbReference type="SUPFAM" id="SSF51445">
    <property type="entry name" value="(Trans)glycosidases"/>
    <property type="match status" value="1"/>
</dbReference>
<feature type="domain" description="GH18" evidence="1">
    <location>
        <begin position="1"/>
        <end position="184"/>
    </location>
</feature>
<gene>
    <name evidence="2" type="ORF">BZL54_01455</name>
</gene>
<reference evidence="2 3" key="1">
    <citation type="submission" date="2017-01" db="EMBL/GenBank/DDBJ databases">
        <title>Whole-Genome Shotgun Sequencing of Two beta-Proteobacterial Species in Search of the Bulgecin Biosynthetic Cluster.</title>
        <authorList>
            <person name="Horsman M.E."/>
            <person name="Marous D.R."/>
            <person name="Li R."/>
            <person name="Oliver R.A."/>
            <person name="Byun B."/>
            <person name="Emrich S.J."/>
            <person name="Boggess B."/>
            <person name="Townsend C.A."/>
            <person name="Mobashery S."/>
        </authorList>
    </citation>
    <scope>NUCLEOTIDE SEQUENCE [LARGE SCALE GENOMIC DNA]</scope>
    <source>
        <strain evidence="2 3">ATCC 31433</strain>
    </source>
</reference>
<evidence type="ECO:0000313" key="3">
    <source>
        <dbReference type="Proteomes" id="UP000217994"/>
    </source>
</evidence>
<dbReference type="PROSITE" id="PS51910">
    <property type="entry name" value="GH18_2"/>
    <property type="match status" value="1"/>
</dbReference>
<sequence length="184" mass="19818">MQVLGRALHAQGLKLIVSLPAFSTADETDSANYGYDLRALGAGADYLQIMTYDETIPAWNPGPVAGSDWIENDLDYAVSLVSADKILSGLPSYGYDWRAPHSGTQRSWADTDALVKQYGVTPSYVGSNDSVTFRYAADDGSGTHTVWTENARSVQLKASLVNAYGLAGTSMYALGWRMPASGRH</sequence>
<name>A0A2A4FPH4_9BURK</name>
<dbReference type="Proteomes" id="UP000217994">
    <property type="component" value="Unassembled WGS sequence"/>
</dbReference>
<dbReference type="InterPro" id="IPR001223">
    <property type="entry name" value="Glyco_hydro18_cat"/>
</dbReference>
<evidence type="ECO:0000313" key="2">
    <source>
        <dbReference type="EMBL" id="PCE34259.1"/>
    </source>
</evidence>